<keyword evidence="2" id="KW-1185">Reference proteome</keyword>
<proteinExistence type="predicted"/>
<dbReference type="PANTHER" id="PTHR34613">
    <property type="entry name" value="SLL0800 PROTEIN"/>
    <property type="match status" value="1"/>
</dbReference>
<dbReference type="AlphaFoldDB" id="A0A919V4L7"/>
<sequence>MPTAQHEALHRIFQERAELLPRVLRNELGVPLPDPVKVEIMNVDLTDMQPVPRWVDTLLMLHLPDRRLIAALESQTDTSEEKRRRWARYLAYLHDTHACDVLLLVICRSGATARWAEQAYTVGLPEWHTLTVRPLVLGPANIPAVLDRRRAAEDVYFAILSAVVHATSRQAGAILEVLSDALQDIDPNEATGLAEFTEFGLGEGRARDLWRTLMNTKTYPYVSELRAKGIEEGIEVGHVRGEAAALLMMLESRGVALTDEQRESISSCADRARLERWVRRAGKVATAEELFA</sequence>
<dbReference type="RefSeq" id="WP_203984274.1">
    <property type="nucleotide sequence ID" value="NZ_BOOU01000035.1"/>
</dbReference>
<organism evidence="1 2">
    <name type="scientific">Sphaerisporangium rufum</name>
    <dbReference type="NCBI Taxonomy" id="1381558"/>
    <lineage>
        <taxon>Bacteria</taxon>
        <taxon>Bacillati</taxon>
        <taxon>Actinomycetota</taxon>
        <taxon>Actinomycetes</taxon>
        <taxon>Streptosporangiales</taxon>
        <taxon>Streptosporangiaceae</taxon>
        <taxon>Sphaerisporangium</taxon>
    </lineage>
</organism>
<comment type="caution">
    <text evidence="1">The sequence shown here is derived from an EMBL/GenBank/DDBJ whole genome shotgun (WGS) entry which is preliminary data.</text>
</comment>
<evidence type="ECO:0000313" key="1">
    <source>
        <dbReference type="EMBL" id="GII77400.1"/>
    </source>
</evidence>
<evidence type="ECO:0000313" key="2">
    <source>
        <dbReference type="Proteomes" id="UP000655287"/>
    </source>
</evidence>
<protein>
    <recommendedName>
        <fullName evidence="3">Transposase (putative) YhgA-like domain-containing protein</fullName>
    </recommendedName>
</protein>
<name>A0A919V4L7_9ACTN</name>
<reference evidence="1" key="1">
    <citation type="submission" date="2021-01" db="EMBL/GenBank/DDBJ databases">
        <title>Whole genome shotgun sequence of Sphaerisporangium rufum NBRC 109079.</title>
        <authorList>
            <person name="Komaki H."/>
            <person name="Tamura T."/>
        </authorList>
    </citation>
    <scope>NUCLEOTIDE SEQUENCE</scope>
    <source>
        <strain evidence="1">NBRC 109079</strain>
    </source>
</reference>
<gene>
    <name evidence="1" type="ORF">Sru01_23820</name>
</gene>
<evidence type="ECO:0008006" key="3">
    <source>
        <dbReference type="Google" id="ProtNLM"/>
    </source>
</evidence>
<accession>A0A919V4L7</accession>
<dbReference type="PANTHER" id="PTHR34613:SF1">
    <property type="entry name" value="SLL6017 PROTEIN"/>
    <property type="match status" value="1"/>
</dbReference>
<dbReference type="EMBL" id="BOOU01000035">
    <property type="protein sequence ID" value="GII77400.1"/>
    <property type="molecule type" value="Genomic_DNA"/>
</dbReference>
<dbReference type="Proteomes" id="UP000655287">
    <property type="component" value="Unassembled WGS sequence"/>
</dbReference>